<dbReference type="PANTHER" id="PTHR43791">
    <property type="entry name" value="PERMEASE-RELATED"/>
    <property type="match status" value="1"/>
</dbReference>
<proteinExistence type="predicted"/>
<keyword evidence="8" id="KW-1185">Reference proteome</keyword>
<accession>A0ABR4JZJ2</accession>
<dbReference type="Proteomes" id="UP001610446">
    <property type="component" value="Unassembled WGS sequence"/>
</dbReference>
<name>A0ABR4JZJ2_9EURO</name>
<dbReference type="InterPro" id="IPR036259">
    <property type="entry name" value="MFS_trans_sf"/>
</dbReference>
<evidence type="ECO:0000256" key="4">
    <source>
        <dbReference type="ARBA" id="ARBA00022989"/>
    </source>
</evidence>
<reference evidence="7 8" key="1">
    <citation type="submission" date="2024-07" db="EMBL/GenBank/DDBJ databases">
        <title>Section-level genome sequencing and comparative genomics of Aspergillus sections Usti and Cavernicolus.</title>
        <authorList>
            <consortium name="Lawrence Berkeley National Laboratory"/>
            <person name="Nybo J.L."/>
            <person name="Vesth T.C."/>
            <person name="Theobald S."/>
            <person name="Frisvad J.C."/>
            <person name="Larsen T.O."/>
            <person name="Kjaerboelling I."/>
            <person name="Rothschild-Mancinelli K."/>
            <person name="Lyhne E.K."/>
            <person name="Kogle M.E."/>
            <person name="Barry K."/>
            <person name="Clum A."/>
            <person name="Na H."/>
            <person name="Ledsgaard L."/>
            <person name="Lin J."/>
            <person name="Lipzen A."/>
            <person name="Kuo A."/>
            <person name="Riley R."/>
            <person name="Mondo S."/>
            <person name="Labutti K."/>
            <person name="Haridas S."/>
            <person name="Pangalinan J."/>
            <person name="Salamov A.A."/>
            <person name="Simmons B.A."/>
            <person name="Magnuson J.K."/>
            <person name="Chen J."/>
            <person name="Drula E."/>
            <person name="Henrissat B."/>
            <person name="Wiebenga A."/>
            <person name="Lubbers R.J."/>
            <person name="Gomes A.C."/>
            <person name="Makela M.R."/>
            <person name="Stajich J."/>
            <person name="Grigoriev I.V."/>
            <person name="Mortensen U.H."/>
            <person name="De Vries R.P."/>
            <person name="Baker S.E."/>
            <person name="Andersen M.R."/>
        </authorList>
    </citation>
    <scope>NUCLEOTIDE SEQUENCE [LARGE SCALE GENOMIC DNA]</scope>
    <source>
        <strain evidence="7 8">CBS 123904</strain>
    </source>
</reference>
<comment type="caution">
    <text evidence="7">The sequence shown here is derived from an EMBL/GenBank/DDBJ whole genome shotgun (WGS) entry which is preliminary data.</text>
</comment>
<evidence type="ECO:0000256" key="3">
    <source>
        <dbReference type="ARBA" id="ARBA00022692"/>
    </source>
</evidence>
<evidence type="ECO:0008006" key="9">
    <source>
        <dbReference type="Google" id="ProtNLM"/>
    </source>
</evidence>
<dbReference type="PANTHER" id="PTHR43791:SF3">
    <property type="entry name" value="MAJOR FACILITATOR SUPERFAMILY (MFS) PROFILE DOMAIN-CONTAINING PROTEIN"/>
    <property type="match status" value="1"/>
</dbReference>
<feature type="transmembrane region" description="Helical" evidence="6">
    <location>
        <begin position="73"/>
        <end position="94"/>
    </location>
</feature>
<evidence type="ECO:0000256" key="2">
    <source>
        <dbReference type="ARBA" id="ARBA00022448"/>
    </source>
</evidence>
<comment type="subcellular location">
    <subcellularLocation>
        <location evidence="1">Membrane</location>
        <topology evidence="1">Multi-pass membrane protein</topology>
    </subcellularLocation>
</comment>
<dbReference type="SUPFAM" id="SSF103473">
    <property type="entry name" value="MFS general substrate transporter"/>
    <property type="match status" value="1"/>
</dbReference>
<evidence type="ECO:0000256" key="6">
    <source>
        <dbReference type="SAM" id="Phobius"/>
    </source>
</evidence>
<organism evidence="7 8">
    <name type="scientific">Aspergillus pseudoustus</name>
    <dbReference type="NCBI Taxonomy" id="1810923"/>
    <lineage>
        <taxon>Eukaryota</taxon>
        <taxon>Fungi</taxon>
        <taxon>Dikarya</taxon>
        <taxon>Ascomycota</taxon>
        <taxon>Pezizomycotina</taxon>
        <taxon>Eurotiomycetes</taxon>
        <taxon>Eurotiomycetidae</taxon>
        <taxon>Eurotiales</taxon>
        <taxon>Aspergillaceae</taxon>
        <taxon>Aspergillus</taxon>
        <taxon>Aspergillus subgen. Nidulantes</taxon>
    </lineage>
</organism>
<protein>
    <recommendedName>
        <fullName evidence="9">Major facilitator superfamily domain-containing protein</fullName>
    </recommendedName>
</protein>
<keyword evidence="4 6" id="KW-1133">Transmembrane helix</keyword>
<keyword evidence="2" id="KW-0813">Transport</keyword>
<evidence type="ECO:0000313" key="7">
    <source>
        <dbReference type="EMBL" id="KAL2845490.1"/>
    </source>
</evidence>
<evidence type="ECO:0000313" key="8">
    <source>
        <dbReference type="Proteomes" id="UP001610446"/>
    </source>
</evidence>
<dbReference type="Gene3D" id="1.20.1250.20">
    <property type="entry name" value="MFS general substrate transporter like domains"/>
    <property type="match status" value="1"/>
</dbReference>
<keyword evidence="3 6" id="KW-0812">Transmembrane</keyword>
<sequence length="115" mass="12956">MTDIKADTHTTTHIETALPWSPQELRLVRRIDMRIMPWLCITFAMSLIDRTNISAARIAGMKRDLHLGGNRYSIVLMVFFITYIAVELPSNALIRRLSVKGYLPVLVAAWGAGDS</sequence>
<dbReference type="EMBL" id="JBFXLU010000071">
    <property type="protein sequence ID" value="KAL2845490.1"/>
    <property type="molecule type" value="Genomic_DNA"/>
</dbReference>
<evidence type="ECO:0000256" key="1">
    <source>
        <dbReference type="ARBA" id="ARBA00004141"/>
    </source>
</evidence>
<keyword evidence="5 6" id="KW-0472">Membrane</keyword>
<gene>
    <name evidence="7" type="ORF">BJY01DRAFT_247645</name>
</gene>
<evidence type="ECO:0000256" key="5">
    <source>
        <dbReference type="ARBA" id="ARBA00023136"/>
    </source>
</evidence>